<evidence type="ECO:0000259" key="1">
    <source>
        <dbReference type="Pfam" id="PF13649"/>
    </source>
</evidence>
<name>A0AAX3X0Z6_9BACI</name>
<dbReference type="Pfam" id="PF13649">
    <property type="entry name" value="Methyltransf_25"/>
    <property type="match status" value="1"/>
</dbReference>
<dbReference type="EC" id="2.1.-.-" evidence="2"/>
<dbReference type="InterPro" id="IPR029063">
    <property type="entry name" value="SAM-dependent_MTases_sf"/>
</dbReference>
<keyword evidence="2" id="KW-0808">Transferase</keyword>
<organism evidence="2 3">
    <name type="scientific">Lysinibacillus pakistanensis</name>
    <dbReference type="NCBI Taxonomy" id="759811"/>
    <lineage>
        <taxon>Bacteria</taxon>
        <taxon>Bacillati</taxon>
        <taxon>Bacillota</taxon>
        <taxon>Bacilli</taxon>
        <taxon>Bacillales</taxon>
        <taxon>Bacillaceae</taxon>
        <taxon>Lysinibacillus</taxon>
    </lineage>
</organism>
<dbReference type="Proteomes" id="UP001178322">
    <property type="component" value="Chromosome"/>
</dbReference>
<sequence length="200" mass="22716">MMNIWDQHFSTTEYVYGEQPNAFIKDYVDFIKGYVNVAAYAEGEGRNAVFLASKGHLVTAFDYARNGLEKTQQLAKKQGVTVVTQLADLLHDELPVEKFDAAIMVFGHFPMKQQHAVFERIVNSVKPGGRIMMELYSIYQLPYASGGPKQLDNLYDPLHVLTWCQPYKIIHFSTGEQIRNEGTLHTGLAHTVQFIIEKES</sequence>
<dbReference type="RefSeq" id="WP_283871019.1">
    <property type="nucleotide sequence ID" value="NZ_CP126101.1"/>
</dbReference>
<dbReference type="InterPro" id="IPR041698">
    <property type="entry name" value="Methyltransf_25"/>
</dbReference>
<proteinExistence type="predicted"/>
<dbReference type="GO" id="GO:0008168">
    <property type="term" value="F:methyltransferase activity"/>
    <property type="evidence" value="ECO:0007669"/>
    <property type="project" value="UniProtKB-KW"/>
</dbReference>
<reference evidence="2" key="1">
    <citation type="submission" date="2023-05" db="EMBL/GenBank/DDBJ databases">
        <title>Comparative genomics of Bacillaceae isolates and their secondary metabolite potential.</title>
        <authorList>
            <person name="Song L."/>
            <person name="Nielsen L.J."/>
            <person name="Mohite O."/>
            <person name="Xu X."/>
            <person name="Weber T."/>
            <person name="Kovacs A.T."/>
        </authorList>
    </citation>
    <scope>NUCLEOTIDE SEQUENCE</scope>
    <source>
        <strain evidence="2">LY1</strain>
    </source>
</reference>
<keyword evidence="2" id="KW-0489">Methyltransferase</keyword>
<dbReference type="AlphaFoldDB" id="A0AAX3X0Z6"/>
<dbReference type="CDD" id="cd02440">
    <property type="entry name" value="AdoMet_MTases"/>
    <property type="match status" value="1"/>
</dbReference>
<dbReference type="Gene3D" id="3.40.50.150">
    <property type="entry name" value="Vaccinia Virus protein VP39"/>
    <property type="match status" value="1"/>
</dbReference>
<protein>
    <submittedName>
        <fullName evidence="2">Class I SAM-dependent methyltransferase</fullName>
        <ecNumber evidence="2">2.1.-.-</ecNumber>
    </submittedName>
</protein>
<accession>A0AAX3X0Z6</accession>
<dbReference type="SUPFAM" id="SSF53335">
    <property type="entry name" value="S-adenosyl-L-methionine-dependent methyltransferases"/>
    <property type="match status" value="1"/>
</dbReference>
<feature type="domain" description="Methyltransferase" evidence="1">
    <location>
        <begin position="41"/>
        <end position="129"/>
    </location>
</feature>
<dbReference type="EMBL" id="CP126101">
    <property type="protein sequence ID" value="WHY52594.1"/>
    <property type="molecule type" value="Genomic_DNA"/>
</dbReference>
<evidence type="ECO:0000313" key="3">
    <source>
        <dbReference type="Proteomes" id="UP001178322"/>
    </source>
</evidence>
<dbReference type="GO" id="GO:0032259">
    <property type="term" value="P:methylation"/>
    <property type="evidence" value="ECO:0007669"/>
    <property type="project" value="UniProtKB-KW"/>
</dbReference>
<gene>
    <name evidence="2" type="ORF">QNH24_04995</name>
</gene>
<evidence type="ECO:0000313" key="2">
    <source>
        <dbReference type="EMBL" id="WHY52594.1"/>
    </source>
</evidence>